<dbReference type="Proteomes" id="UP000092462">
    <property type="component" value="Unassembled WGS sequence"/>
</dbReference>
<dbReference type="GO" id="GO:0046872">
    <property type="term" value="F:metal ion binding"/>
    <property type="evidence" value="ECO:0007669"/>
    <property type="project" value="UniProtKB-KW"/>
</dbReference>
<dbReference type="GO" id="GO:0046040">
    <property type="term" value="P:IMP metabolic process"/>
    <property type="evidence" value="ECO:0007669"/>
    <property type="project" value="TreeGrafter"/>
</dbReference>
<dbReference type="PROSITE" id="PS01266">
    <property type="entry name" value="ADENYLOSUCCIN_SYN_1"/>
    <property type="match status" value="1"/>
</dbReference>
<reference evidence="8" key="1">
    <citation type="submission" date="2022-08" db="UniProtKB">
        <authorList>
            <consortium name="EnsemblMetazoa"/>
        </authorList>
    </citation>
    <scope>IDENTIFICATION</scope>
    <source>
        <strain evidence="8">Israel</strain>
    </source>
</reference>
<evidence type="ECO:0000256" key="1">
    <source>
        <dbReference type="ARBA" id="ARBA00022598"/>
    </source>
</evidence>
<protein>
    <recommendedName>
        <fullName evidence="7">Adenylosuccinate synthetase</fullName>
        <ecNumber evidence="7">6.3.4.4</ecNumber>
    </recommendedName>
</protein>
<evidence type="ECO:0000256" key="3">
    <source>
        <dbReference type="ARBA" id="ARBA00022741"/>
    </source>
</evidence>
<evidence type="ECO:0000256" key="5">
    <source>
        <dbReference type="ARBA" id="ARBA00022842"/>
    </source>
</evidence>
<dbReference type="PANTHER" id="PTHR11846">
    <property type="entry name" value="ADENYLOSUCCINATE SYNTHETASE"/>
    <property type="match status" value="1"/>
</dbReference>
<keyword evidence="9" id="KW-1185">Reference proteome</keyword>
<name>A0A1B0D0I0_PHLPP</name>
<dbReference type="GO" id="GO:0004019">
    <property type="term" value="F:adenylosuccinate synthase activity"/>
    <property type="evidence" value="ECO:0007669"/>
    <property type="project" value="UniProtKB-EC"/>
</dbReference>
<evidence type="ECO:0000256" key="7">
    <source>
        <dbReference type="RuleBase" id="RU000520"/>
    </source>
</evidence>
<keyword evidence="1 7" id="KW-0436">Ligase</keyword>
<dbReference type="Pfam" id="PF00709">
    <property type="entry name" value="Adenylsucc_synt"/>
    <property type="match status" value="1"/>
</dbReference>
<dbReference type="Gene3D" id="3.40.440.10">
    <property type="entry name" value="Adenylosuccinate Synthetase, subunit A, domain 1"/>
    <property type="match status" value="1"/>
</dbReference>
<dbReference type="VEuPathDB" id="VectorBase:PPAPM1_002788"/>
<evidence type="ECO:0000313" key="8">
    <source>
        <dbReference type="EnsemblMetazoa" id="PPAI000852-PA"/>
    </source>
</evidence>
<comment type="function">
    <text evidence="7">Plays an important role in the de novo pathway of purine nucleotide biosynthesis.</text>
</comment>
<evidence type="ECO:0000313" key="9">
    <source>
        <dbReference type="Proteomes" id="UP000092462"/>
    </source>
</evidence>
<keyword evidence="4 7" id="KW-0658">Purine biosynthesis</keyword>
<dbReference type="InterPro" id="IPR018220">
    <property type="entry name" value="Adenylosuccin_syn_GTP-bd"/>
</dbReference>
<evidence type="ECO:0000256" key="4">
    <source>
        <dbReference type="ARBA" id="ARBA00022755"/>
    </source>
</evidence>
<keyword evidence="5 7" id="KW-0460">Magnesium</keyword>
<dbReference type="InterPro" id="IPR001114">
    <property type="entry name" value="Adenylosuccinate_synthetase"/>
</dbReference>
<sequence>MASGQALLNGEDKHQKKGVTVVLGAQWGDEGKGKVVDMLATDMDIVSRCQRTKKNTCLVKKSRDIIL</sequence>
<dbReference type="AlphaFoldDB" id="A0A1B0D0I0"/>
<dbReference type="EC" id="6.3.4.4" evidence="7"/>
<dbReference type="VEuPathDB" id="VectorBase:PPAI000852"/>
<accession>A0A1B0D0I0</accession>
<proteinExistence type="inferred from homology"/>
<dbReference type="SUPFAM" id="SSF52540">
    <property type="entry name" value="P-loop containing nucleoside triphosphate hydrolases"/>
    <property type="match status" value="1"/>
</dbReference>
<dbReference type="EMBL" id="AJVK01021451">
    <property type="status" value="NOT_ANNOTATED_CDS"/>
    <property type="molecule type" value="Genomic_DNA"/>
</dbReference>
<evidence type="ECO:0000256" key="6">
    <source>
        <dbReference type="ARBA" id="ARBA00023134"/>
    </source>
</evidence>
<dbReference type="InterPro" id="IPR042109">
    <property type="entry name" value="Adenylosuccinate_synth_dom1"/>
</dbReference>
<evidence type="ECO:0000256" key="2">
    <source>
        <dbReference type="ARBA" id="ARBA00022723"/>
    </source>
</evidence>
<dbReference type="PANTHER" id="PTHR11846:SF0">
    <property type="entry name" value="ADENYLOSUCCINATE SYNTHETASE"/>
    <property type="match status" value="1"/>
</dbReference>
<dbReference type="EnsemblMetazoa" id="PPAI000852-RA">
    <property type="protein sequence ID" value="PPAI000852-PA"/>
    <property type="gene ID" value="PPAI000852"/>
</dbReference>
<keyword evidence="3 7" id="KW-0547">Nucleotide-binding</keyword>
<dbReference type="InterPro" id="IPR027417">
    <property type="entry name" value="P-loop_NTPase"/>
</dbReference>
<dbReference type="GO" id="GO:0005737">
    <property type="term" value="C:cytoplasm"/>
    <property type="evidence" value="ECO:0007669"/>
    <property type="project" value="TreeGrafter"/>
</dbReference>
<keyword evidence="6 7" id="KW-0342">GTP-binding</keyword>
<comment type="catalytic activity">
    <reaction evidence="7">
        <text>IMP + L-aspartate + GTP = N(6)-(1,2-dicarboxyethyl)-AMP + GDP + phosphate + 2 H(+)</text>
        <dbReference type="Rhea" id="RHEA:15753"/>
        <dbReference type="ChEBI" id="CHEBI:15378"/>
        <dbReference type="ChEBI" id="CHEBI:29991"/>
        <dbReference type="ChEBI" id="CHEBI:37565"/>
        <dbReference type="ChEBI" id="CHEBI:43474"/>
        <dbReference type="ChEBI" id="CHEBI:57567"/>
        <dbReference type="ChEBI" id="CHEBI:58053"/>
        <dbReference type="ChEBI" id="CHEBI:58189"/>
        <dbReference type="EC" id="6.3.4.4"/>
    </reaction>
</comment>
<comment type="similarity">
    <text evidence="7">Belongs to the adenylosuccinate synthetase family.</text>
</comment>
<comment type="pathway">
    <text evidence="7">Purine metabolism; AMP biosynthesis via de novo pathway; AMP from IMP: step 1/2.</text>
</comment>
<dbReference type="GO" id="GO:0005525">
    <property type="term" value="F:GTP binding"/>
    <property type="evidence" value="ECO:0007669"/>
    <property type="project" value="UniProtKB-KW"/>
</dbReference>
<organism evidence="8 9">
    <name type="scientific">Phlebotomus papatasi</name>
    <name type="common">Sandfly</name>
    <dbReference type="NCBI Taxonomy" id="29031"/>
    <lineage>
        <taxon>Eukaryota</taxon>
        <taxon>Metazoa</taxon>
        <taxon>Ecdysozoa</taxon>
        <taxon>Arthropoda</taxon>
        <taxon>Hexapoda</taxon>
        <taxon>Insecta</taxon>
        <taxon>Pterygota</taxon>
        <taxon>Neoptera</taxon>
        <taxon>Endopterygota</taxon>
        <taxon>Diptera</taxon>
        <taxon>Nematocera</taxon>
        <taxon>Psychodoidea</taxon>
        <taxon>Psychodidae</taxon>
        <taxon>Phlebotomus</taxon>
        <taxon>Phlebotomus</taxon>
    </lineage>
</organism>
<dbReference type="GO" id="GO:0044208">
    <property type="term" value="P:'de novo' AMP biosynthetic process"/>
    <property type="evidence" value="ECO:0007669"/>
    <property type="project" value="TreeGrafter"/>
</dbReference>
<keyword evidence="2 7" id="KW-0479">Metal-binding</keyword>